<dbReference type="PANTHER" id="PTHR11730:SF6">
    <property type="entry name" value="AMMONIUM TRANSPORTER"/>
    <property type="match status" value="1"/>
</dbReference>
<feature type="transmembrane region" description="Helical" evidence="8">
    <location>
        <begin position="168"/>
        <end position="187"/>
    </location>
</feature>
<feature type="transmembrane region" description="Helical" evidence="8">
    <location>
        <begin position="350"/>
        <end position="371"/>
    </location>
</feature>
<feature type="transmembrane region" description="Helical" evidence="8">
    <location>
        <begin position="286"/>
        <end position="311"/>
    </location>
</feature>
<feature type="transmembrane region" description="Helical" evidence="8">
    <location>
        <begin position="530"/>
        <end position="550"/>
    </location>
</feature>
<gene>
    <name evidence="10" type="ORF">KSF_002980</name>
</gene>
<feature type="transmembrane region" description="Helical" evidence="8">
    <location>
        <begin position="586"/>
        <end position="607"/>
    </location>
</feature>
<dbReference type="PROSITE" id="PS01219">
    <property type="entry name" value="AMMONIUM_TRANSP"/>
    <property type="match status" value="1"/>
</dbReference>
<dbReference type="SUPFAM" id="SSF111352">
    <property type="entry name" value="Ammonium transporter"/>
    <property type="match status" value="1"/>
</dbReference>
<dbReference type="GO" id="GO:0005886">
    <property type="term" value="C:plasma membrane"/>
    <property type="evidence" value="ECO:0007669"/>
    <property type="project" value="UniProtKB-SubCell"/>
</dbReference>
<dbReference type="NCBIfam" id="TIGR00836">
    <property type="entry name" value="amt"/>
    <property type="match status" value="1"/>
</dbReference>
<evidence type="ECO:0000256" key="6">
    <source>
        <dbReference type="ARBA" id="ARBA00023136"/>
    </source>
</evidence>
<dbReference type="AlphaFoldDB" id="A0A8J3MZI5"/>
<dbReference type="PANTHER" id="PTHR11730">
    <property type="entry name" value="AMMONIUM TRANSPORTER"/>
    <property type="match status" value="1"/>
</dbReference>
<dbReference type="Pfam" id="PF00909">
    <property type="entry name" value="Ammonium_transp"/>
    <property type="match status" value="1"/>
</dbReference>
<dbReference type="InterPro" id="IPR024041">
    <property type="entry name" value="NH4_transpt_AmtB-like_dom"/>
</dbReference>
<feature type="transmembrane region" description="Helical" evidence="8">
    <location>
        <begin position="383"/>
        <end position="403"/>
    </location>
</feature>
<feature type="transmembrane region" description="Helical" evidence="8">
    <location>
        <begin position="465"/>
        <end position="482"/>
    </location>
</feature>
<dbReference type="GO" id="GO:0097272">
    <property type="term" value="P:ammonium homeostasis"/>
    <property type="evidence" value="ECO:0007669"/>
    <property type="project" value="TreeGrafter"/>
</dbReference>
<evidence type="ECO:0000256" key="5">
    <source>
        <dbReference type="ARBA" id="ARBA00022989"/>
    </source>
</evidence>
<feature type="transmembrane region" description="Helical" evidence="8">
    <location>
        <begin position="423"/>
        <end position="444"/>
    </location>
</feature>
<evidence type="ECO:0000256" key="2">
    <source>
        <dbReference type="ARBA" id="ARBA00005887"/>
    </source>
</evidence>
<feature type="domain" description="Ammonium transporter AmtB-like" evidence="9">
    <location>
        <begin position="248"/>
        <end position="679"/>
    </location>
</feature>
<feature type="transmembrane region" description="Helical" evidence="8">
    <location>
        <begin position="52"/>
        <end position="81"/>
    </location>
</feature>
<sequence>MAVYLLVGCFFILMLVRIGLPFGVPASGKPVTSVALSFRERLVLHRTNMYALGALLLLAAIGHWFSLPVEVACIFLALALVNLPIRYHFTSEGIACNNVSFRRWNEFSYVGVHGGRLTLMPRAGYAPLRLVVLASRQKEVLPTFQRFLQVRHEAPPPSALALWFRRRVPALILSGLMLFTFAVVLSSCGENADPSGLSTANQSNLTKVSANGTPMTQQDLDAAKTKEPFAYNLALLVDENRLGINLTWTLVTGYLVMFMQAGFALVETGLCRAKNAGHTMAMNFMVYGLGMIGYFIAGFAFQFGGIGLAGVPNLGGLAALTNEVTIPIGGVNWGLIGYKGFFLSDGTYDVGIAVMFLFQMVFMDTTATIPTGAMAERWKWSAFCVYSLFVSTLVYPVFGNWAWGGGWLSQLGSVGLGKGYIDFAGSGVVHAVGGWCALAGAIVLGPRLGKFNKDGSSNAIPGHNMVLALLGCFILAFGWFGFNPGSTLGASTNGSLRIGLVAVDTMLAGAFGSVAAMIYTWVTGAKKPDIGMMGNGLLAGLVAITAPSGYVNPICAAIIGAIAGVIVIVAAGFVENVLKVDDPVGAVAVHGFNGLWGQLSVGLFADGLANYGGLQVKGLFFGDASQLVAQIIGAVVCFVYVFGISWVFFTLYKRFFGLRVSAETELAGLDIPEMGSLGYNPDAEPYALPVGEEGMSVAGAGD</sequence>
<dbReference type="InterPro" id="IPR018047">
    <property type="entry name" value="Ammonium_transpt_CS"/>
</dbReference>
<evidence type="ECO:0000256" key="1">
    <source>
        <dbReference type="ARBA" id="ARBA00004141"/>
    </source>
</evidence>
<protein>
    <recommendedName>
        <fullName evidence="8">Ammonium transporter</fullName>
    </recommendedName>
</protein>
<feature type="transmembrane region" description="Helical" evidence="8">
    <location>
        <begin position="556"/>
        <end position="574"/>
    </location>
</feature>
<comment type="subcellular location">
    <subcellularLocation>
        <location evidence="8">Cell membrane</location>
        <topology evidence="8">Multi-pass membrane protein</topology>
    </subcellularLocation>
    <subcellularLocation>
        <location evidence="1">Membrane</location>
        <topology evidence="1">Multi-pass membrane protein</topology>
    </subcellularLocation>
</comment>
<evidence type="ECO:0000256" key="3">
    <source>
        <dbReference type="ARBA" id="ARBA00022448"/>
    </source>
</evidence>
<proteinExistence type="inferred from homology"/>
<evidence type="ECO:0000256" key="4">
    <source>
        <dbReference type="ARBA" id="ARBA00022692"/>
    </source>
</evidence>
<evidence type="ECO:0000256" key="8">
    <source>
        <dbReference type="RuleBase" id="RU362002"/>
    </source>
</evidence>
<reference evidence="10" key="1">
    <citation type="submission" date="2020-10" db="EMBL/GenBank/DDBJ databases">
        <title>Taxonomic study of unclassified bacteria belonging to the class Ktedonobacteria.</title>
        <authorList>
            <person name="Yabe S."/>
            <person name="Wang C.M."/>
            <person name="Zheng Y."/>
            <person name="Sakai Y."/>
            <person name="Cavaletti L."/>
            <person name="Monciardini P."/>
            <person name="Donadio S."/>
        </authorList>
    </citation>
    <scope>NUCLEOTIDE SEQUENCE</scope>
    <source>
        <strain evidence="10">ID150040</strain>
    </source>
</reference>
<keyword evidence="7 8" id="KW-0924">Ammonia transport</keyword>
<evidence type="ECO:0000313" key="11">
    <source>
        <dbReference type="Proteomes" id="UP000597444"/>
    </source>
</evidence>
<comment type="caution">
    <text evidence="10">The sequence shown here is derived from an EMBL/GenBank/DDBJ whole genome shotgun (WGS) entry which is preliminary data.</text>
</comment>
<dbReference type="Proteomes" id="UP000597444">
    <property type="component" value="Unassembled WGS sequence"/>
</dbReference>
<dbReference type="Gene3D" id="1.10.3430.10">
    <property type="entry name" value="Ammonium transporter AmtB like domains"/>
    <property type="match status" value="1"/>
</dbReference>
<dbReference type="GO" id="GO:0008519">
    <property type="term" value="F:ammonium channel activity"/>
    <property type="evidence" value="ECO:0007669"/>
    <property type="project" value="InterPro"/>
</dbReference>
<comment type="caution">
    <text evidence="8">Lacks conserved residue(s) required for the propagation of feature annotation.</text>
</comment>
<dbReference type="InterPro" id="IPR001905">
    <property type="entry name" value="Ammonium_transpt"/>
</dbReference>
<evidence type="ECO:0000259" key="9">
    <source>
        <dbReference type="Pfam" id="PF00909"/>
    </source>
</evidence>
<dbReference type="InterPro" id="IPR029020">
    <property type="entry name" value="Ammonium/urea_transptr"/>
</dbReference>
<name>A0A8J3MZI5_9CHLR</name>
<feature type="transmembrane region" description="Helical" evidence="8">
    <location>
        <begin position="494"/>
        <end position="518"/>
    </location>
</feature>
<dbReference type="EMBL" id="BNJK01000001">
    <property type="protein sequence ID" value="GHO90250.1"/>
    <property type="molecule type" value="Genomic_DNA"/>
</dbReference>
<evidence type="ECO:0000256" key="7">
    <source>
        <dbReference type="ARBA" id="ARBA00023177"/>
    </source>
</evidence>
<keyword evidence="6 8" id="KW-0472">Membrane</keyword>
<organism evidence="10 11">
    <name type="scientific">Reticulibacter mediterranei</name>
    <dbReference type="NCBI Taxonomy" id="2778369"/>
    <lineage>
        <taxon>Bacteria</taxon>
        <taxon>Bacillati</taxon>
        <taxon>Chloroflexota</taxon>
        <taxon>Ktedonobacteria</taxon>
        <taxon>Ktedonobacterales</taxon>
        <taxon>Reticulibacteraceae</taxon>
        <taxon>Reticulibacter</taxon>
    </lineage>
</organism>
<keyword evidence="11" id="KW-1185">Reference proteome</keyword>
<feature type="transmembrane region" description="Helical" evidence="8">
    <location>
        <begin position="246"/>
        <end position="266"/>
    </location>
</feature>
<feature type="transmembrane region" description="Helical" evidence="8">
    <location>
        <begin position="627"/>
        <end position="649"/>
    </location>
</feature>
<comment type="similarity">
    <text evidence="2 8">Belongs to the ammonia transporter channel (TC 1.A.11.2) family.</text>
</comment>
<keyword evidence="4 8" id="KW-0812">Transmembrane</keyword>
<accession>A0A8J3MZI5</accession>
<keyword evidence="5 8" id="KW-1133">Transmembrane helix</keyword>
<keyword evidence="3 8" id="KW-0813">Transport</keyword>
<evidence type="ECO:0000313" key="10">
    <source>
        <dbReference type="EMBL" id="GHO90250.1"/>
    </source>
</evidence>